<dbReference type="Proteomes" id="UP000092461">
    <property type="component" value="Unassembled WGS sequence"/>
</dbReference>
<dbReference type="AlphaFoldDB" id="A0A1B0CA13"/>
<protein>
    <submittedName>
        <fullName evidence="2">Uncharacterized protein</fullName>
    </submittedName>
</protein>
<feature type="compositionally biased region" description="Basic and acidic residues" evidence="1">
    <location>
        <begin position="28"/>
        <end position="40"/>
    </location>
</feature>
<dbReference type="EMBL" id="AJWK01003156">
    <property type="status" value="NOT_ANNOTATED_CDS"/>
    <property type="molecule type" value="Genomic_DNA"/>
</dbReference>
<keyword evidence="3" id="KW-1185">Reference proteome</keyword>
<accession>A0A1B0CA13</accession>
<dbReference type="VEuPathDB" id="VectorBase:LLONM1_000482"/>
<name>A0A1B0CA13_LUTLO</name>
<proteinExistence type="predicted"/>
<dbReference type="EMBL" id="AJWK01003157">
    <property type="status" value="NOT_ANNOTATED_CDS"/>
    <property type="molecule type" value="Genomic_DNA"/>
</dbReference>
<evidence type="ECO:0000313" key="3">
    <source>
        <dbReference type="Proteomes" id="UP000092461"/>
    </source>
</evidence>
<sequence>MKYYIPFTAWYVYIMERRDIEYRGSDKHKDIERERMDRQVHQQQQQSHDRQDKQSCTTAEQAVSKHFEESLRNVKDKNAANFGYPVIKSPVKVRVLIST</sequence>
<feature type="region of interest" description="Disordered" evidence="1">
    <location>
        <begin position="28"/>
        <end position="61"/>
    </location>
</feature>
<organism evidence="2 3">
    <name type="scientific">Lutzomyia longipalpis</name>
    <name type="common">Sand fly</name>
    <dbReference type="NCBI Taxonomy" id="7200"/>
    <lineage>
        <taxon>Eukaryota</taxon>
        <taxon>Metazoa</taxon>
        <taxon>Ecdysozoa</taxon>
        <taxon>Arthropoda</taxon>
        <taxon>Hexapoda</taxon>
        <taxon>Insecta</taxon>
        <taxon>Pterygota</taxon>
        <taxon>Neoptera</taxon>
        <taxon>Endopterygota</taxon>
        <taxon>Diptera</taxon>
        <taxon>Nematocera</taxon>
        <taxon>Psychodoidea</taxon>
        <taxon>Psychodidae</taxon>
        <taxon>Lutzomyia</taxon>
        <taxon>Lutzomyia</taxon>
    </lineage>
</organism>
<evidence type="ECO:0000313" key="2">
    <source>
        <dbReference type="EnsemblMetazoa" id="LLOJ000785-PA"/>
    </source>
</evidence>
<dbReference type="VEuPathDB" id="VectorBase:LLOJ000785"/>
<dbReference type="EnsemblMetazoa" id="LLOJ000785-RA">
    <property type="protein sequence ID" value="LLOJ000785-PA"/>
    <property type="gene ID" value="LLOJ000785"/>
</dbReference>
<evidence type="ECO:0000256" key="1">
    <source>
        <dbReference type="SAM" id="MobiDB-lite"/>
    </source>
</evidence>
<dbReference type="EMBL" id="AJWK01003158">
    <property type="status" value="NOT_ANNOTATED_CDS"/>
    <property type="molecule type" value="Genomic_DNA"/>
</dbReference>
<reference evidence="2" key="1">
    <citation type="submission" date="2020-05" db="UniProtKB">
        <authorList>
            <consortium name="EnsemblMetazoa"/>
        </authorList>
    </citation>
    <scope>IDENTIFICATION</scope>
    <source>
        <strain evidence="2">Jacobina</strain>
    </source>
</reference>